<keyword evidence="7 11" id="KW-1133">Transmembrane helix</keyword>
<accession>A0DKQ8</accession>
<keyword evidence="2" id="KW-0245">EGF-like domain</keyword>
<dbReference type="SUPFAM" id="SSF52025">
    <property type="entry name" value="PA domain"/>
    <property type="match status" value="1"/>
</dbReference>
<dbReference type="PANTHER" id="PTHR22702:SF1">
    <property type="entry name" value="PROTEASE-ASSOCIATED DOMAIN-CONTAINING PROTEIN 1"/>
    <property type="match status" value="1"/>
</dbReference>
<keyword evidence="8 11" id="KW-0472">Membrane</keyword>
<dbReference type="Pfam" id="PF02225">
    <property type="entry name" value="PA"/>
    <property type="match status" value="1"/>
</dbReference>
<proteinExistence type="predicted"/>
<dbReference type="eggNOG" id="ENOG502QSX2">
    <property type="taxonomic scope" value="Eukaryota"/>
</dbReference>
<dbReference type="AlphaFoldDB" id="A0DKQ8"/>
<evidence type="ECO:0000259" key="13">
    <source>
        <dbReference type="Pfam" id="PF02225"/>
    </source>
</evidence>
<evidence type="ECO:0000259" key="14">
    <source>
        <dbReference type="Pfam" id="PF25011"/>
    </source>
</evidence>
<name>A0DKQ8_PARTE</name>
<dbReference type="KEGG" id="ptm:GSPATT00017955001"/>
<dbReference type="InterPro" id="IPR046450">
    <property type="entry name" value="PA_dom_sf"/>
</dbReference>
<evidence type="ECO:0000256" key="6">
    <source>
        <dbReference type="ARBA" id="ARBA00022837"/>
    </source>
</evidence>
<keyword evidence="6" id="KW-0106">Calcium</keyword>
<gene>
    <name evidence="15" type="ORF">GSPATT00017955001</name>
</gene>
<evidence type="ECO:0000256" key="7">
    <source>
        <dbReference type="ARBA" id="ARBA00022989"/>
    </source>
</evidence>
<evidence type="ECO:0000256" key="12">
    <source>
        <dbReference type="SAM" id="SignalP"/>
    </source>
</evidence>
<dbReference type="GO" id="GO:0012505">
    <property type="term" value="C:endomembrane system"/>
    <property type="evidence" value="ECO:0007669"/>
    <property type="project" value="UniProtKB-SubCell"/>
</dbReference>
<evidence type="ECO:0000256" key="3">
    <source>
        <dbReference type="ARBA" id="ARBA00022692"/>
    </source>
</evidence>
<protein>
    <submittedName>
        <fullName evidence="15">Uncharacterized protein</fullName>
    </submittedName>
</protein>
<dbReference type="HOGENOM" id="CLU_042606_0_0_1"/>
<evidence type="ECO:0000256" key="5">
    <source>
        <dbReference type="ARBA" id="ARBA00022737"/>
    </source>
</evidence>
<keyword evidence="3 11" id="KW-0812">Transmembrane</keyword>
<dbReference type="GeneID" id="5036807"/>
<keyword evidence="5" id="KW-0677">Repeat</keyword>
<evidence type="ECO:0000256" key="10">
    <source>
        <dbReference type="ARBA" id="ARBA00037847"/>
    </source>
</evidence>
<feature type="transmembrane region" description="Helical" evidence="11">
    <location>
        <begin position="398"/>
        <end position="420"/>
    </location>
</feature>
<dbReference type="InterPro" id="IPR003137">
    <property type="entry name" value="PA_domain"/>
</dbReference>
<dbReference type="OrthoDB" id="10045365at2759"/>
<dbReference type="Proteomes" id="UP000000600">
    <property type="component" value="Unassembled WGS sequence"/>
</dbReference>
<feature type="domain" description="PA" evidence="13">
    <location>
        <begin position="87"/>
        <end position="153"/>
    </location>
</feature>
<evidence type="ECO:0000256" key="2">
    <source>
        <dbReference type="ARBA" id="ARBA00022536"/>
    </source>
</evidence>
<evidence type="ECO:0000256" key="4">
    <source>
        <dbReference type="ARBA" id="ARBA00022729"/>
    </source>
</evidence>
<evidence type="ECO:0000256" key="1">
    <source>
        <dbReference type="ARBA" id="ARBA00004479"/>
    </source>
</evidence>
<evidence type="ECO:0000256" key="9">
    <source>
        <dbReference type="ARBA" id="ARBA00023180"/>
    </source>
</evidence>
<dbReference type="InParanoid" id="A0DKQ8"/>
<sequence>MTFCVLFIIFGATMGFLKVQSPIKIDEFSEIMQADYSISNFGHIPYGKRMVAQLFAPPVDMEKDKEFKLCEQPPFSMGLQFYQPSGDKWLIARRGGCPFTQKAINAQNMKAKLLIIVDNRDEKVESIMMADDGNGYQIDIPSILISKSDGEKILTYLSKSNQRYLIGSVEFKLNQTSNLTNVLFGFNIENKDTFRLINEFRPIYEELKGYLNFTIFYEVLRCLSCETGGWKTENQDCLGGGRYCQFDPNGVAFGTGSDVLKEQLRQTCIWKYNSELWWSYMNHFTKKCTKENEYDSCFEKFVKPDEFAAVESCIKSSYKSPVDSLKGENTILEEHFRLRYQSGIIFYPGVSINNVAYRGNIEALEIKEAICATYTDKPEACEEKLISFEPNRQMENSYFWLIVVVCTLSVLFILFIVFVYRRQMNNSMQKNIREQVSQQVNNYVRFYESRSEK</sequence>
<evidence type="ECO:0000256" key="8">
    <source>
        <dbReference type="ARBA" id="ARBA00023136"/>
    </source>
</evidence>
<feature type="signal peptide" evidence="12">
    <location>
        <begin position="1"/>
        <end position="15"/>
    </location>
</feature>
<dbReference type="RefSeq" id="XP_001451022.1">
    <property type="nucleotide sequence ID" value="XM_001450985.1"/>
</dbReference>
<dbReference type="InterPro" id="IPR056858">
    <property type="entry name" value="VSR_TRX"/>
</dbReference>
<feature type="domain" description="Vacuolar sorting receptor thioredoxin-like" evidence="14">
    <location>
        <begin position="194"/>
        <end position="371"/>
    </location>
</feature>
<keyword evidence="16" id="KW-1185">Reference proteome</keyword>
<keyword evidence="4 12" id="KW-0732">Signal</keyword>
<evidence type="ECO:0000313" key="16">
    <source>
        <dbReference type="Proteomes" id="UP000000600"/>
    </source>
</evidence>
<keyword evidence="9" id="KW-0325">Glycoprotein</keyword>
<evidence type="ECO:0000313" key="15">
    <source>
        <dbReference type="EMBL" id="CAK83625.1"/>
    </source>
</evidence>
<dbReference type="PANTHER" id="PTHR22702">
    <property type="entry name" value="PROTEASE-ASSOCIATED DOMAIN-CONTAINING PROTEIN"/>
    <property type="match status" value="1"/>
</dbReference>
<dbReference type="OMA" id="DRGICTF"/>
<dbReference type="STRING" id="5888.A0DKQ8"/>
<evidence type="ECO:0000256" key="11">
    <source>
        <dbReference type="SAM" id="Phobius"/>
    </source>
</evidence>
<dbReference type="GO" id="GO:0016020">
    <property type="term" value="C:membrane"/>
    <property type="evidence" value="ECO:0007669"/>
    <property type="project" value="UniProtKB-SubCell"/>
</dbReference>
<dbReference type="Gene3D" id="3.50.30.30">
    <property type="match status" value="1"/>
</dbReference>
<feature type="chain" id="PRO_5012338819" evidence="12">
    <location>
        <begin position="16"/>
        <end position="453"/>
    </location>
</feature>
<dbReference type="EMBL" id="CT868474">
    <property type="protein sequence ID" value="CAK83625.1"/>
    <property type="molecule type" value="Genomic_DNA"/>
</dbReference>
<comment type="subcellular location">
    <subcellularLocation>
        <location evidence="10">Endomembrane system</location>
        <topology evidence="10">Single-pass membrane protein</topology>
    </subcellularLocation>
    <subcellularLocation>
        <location evidence="1">Membrane</location>
        <topology evidence="1">Single-pass type I membrane protein</topology>
    </subcellularLocation>
</comment>
<dbReference type="Pfam" id="PF25011">
    <property type="entry name" value="VSR_TRX"/>
    <property type="match status" value="1"/>
</dbReference>
<reference evidence="15 16" key="1">
    <citation type="journal article" date="2006" name="Nature">
        <title>Global trends of whole-genome duplications revealed by the ciliate Paramecium tetraurelia.</title>
        <authorList>
            <consortium name="Genoscope"/>
            <person name="Aury J.-M."/>
            <person name="Jaillon O."/>
            <person name="Duret L."/>
            <person name="Noel B."/>
            <person name="Jubin C."/>
            <person name="Porcel B.M."/>
            <person name="Segurens B."/>
            <person name="Daubin V."/>
            <person name="Anthouard V."/>
            <person name="Aiach N."/>
            <person name="Arnaiz O."/>
            <person name="Billaut A."/>
            <person name="Beisson J."/>
            <person name="Blanc I."/>
            <person name="Bouhouche K."/>
            <person name="Camara F."/>
            <person name="Duharcourt S."/>
            <person name="Guigo R."/>
            <person name="Gogendeau D."/>
            <person name="Katinka M."/>
            <person name="Keller A.-M."/>
            <person name="Kissmehl R."/>
            <person name="Klotz C."/>
            <person name="Koll F."/>
            <person name="Le Moue A."/>
            <person name="Lepere C."/>
            <person name="Malinsky S."/>
            <person name="Nowacki M."/>
            <person name="Nowak J.K."/>
            <person name="Plattner H."/>
            <person name="Poulain J."/>
            <person name="Ruiz F."/>
            <person name="Serrano V."/>
            <person name="Zagulski M."/>
            <person name="Dessen P."/>
            <person name="Betermier M."/>
            <person name="Weissenbach J."/>
            <person name="Scarpelli C."/>
            <person name="Schachter V."/>
            <person name="Sperling L."/>
            <person name="Meyer E."/>
            <person name="Cohen J."/>
            <person name="Wincker P."/>
        </authorList>
    </citation>
    <scope>NUCLEOTIDE SEQUENCE [LARGE SCALE GENOMIC DNA]</scope>
    <source>
        <strain evidence="15 16">Stock d4-2</strain>
    </source>
</reference>
<organism evidence="15 16">
    <name type="scientific">Paramecium tetraurelia</name>
    <dbReference type="NCBI Taxonomy" id="5888"/>
    <lineage>
        <taxon>Eukaryota</taxon>
        <taxon>Sar</taxon>
        <taxon>Alveolata</taxon>
        <taxon>Ciliophora</taxon>
        <taxon>Intramacronucleata</taxon>
        <taxon>Oligohymenophorea</taxon>
        <taxon>Peniculida</taxon>
        <taxon>Parameciidae</taxon>
        <taxon>Paramecium</taxon>
    </lineage>
</organism>